<feature type="region of interest" description="Disordered" evidence="3">
    <location>
        <begin position="138"/>
        <end position="305"/>
    </location>
</feature>
<feature type="compositionally biased region" description="Polar residues" evidence="3">
    <location>
        <begin position="176"/>
        <end position="201"/>
    </location>
</feature>
<evidence type="ECO:0000313" key="6">
    <source>
        <dbReference type="Proteomes" id="UP000272025"/>
    </source>
</evidence>
<gene>
    <name evidence="5" type="ORF">SODALDRAFT_335846</name>
</gene>
<dbReference type="GO" id="GO:0045944">
    <property type="term" value="P:positive regulation of transcription by RNA polymerase II"/>
    <property type="evidence" value="ECO:0007669"/>
    <property type="project" value="TreeGrafter"/>
</dbReference>
<dbReference type="RefSeq" id="XP_028469696.1">
    <property type="nucleotide sequence ID" value="XM_028612547.1"/>
</dbReference>
<dbReference type="GO" id="GO:0008270">
    <property type="term" value="F:zinc ion binding"/>
    <property type="evidence" value="ECO:0007669"/>
    <property type="project" value="InterPro"/>
</dbReference>
<dbReference type="InterPro" id="IPR036864">
    <property type="entry name" value="Zn2-C6_fun-type_DNA-bd_sf"/>
</dbReference>
<dbReference type="STRING" id="1314773.A0A3N2Q541"/>
<evidence type="ECO:0000259" key="4">
    <source>
        <dbReference type="PROSITE" id="PS50048"/>
    </source>
</evidence>
<dbReference type="GO" id="GO:0000981">
    <property type="term" value="F:DNA-binding transcription factor activity, RNA polymerase II-specific"/>
    <property type="evidence" value="ECO:0007669"/>
    <property type="project" value="InterPro"/>
</dbReference>
<dbReference type="GO" id="GO:0005634">
    <property type="term" value="C:nucleus"/>
    <property type="evidence" value="ECO:0007669"/>
    <property type="project" value="UniProtKB-SubCell"/>
</dbReference>
<keyword evidence="2" id="KW-0539">Nucleus</keyword>
<dbReference type="GO" id="GO:0000976">
    <property type="term" value="F:transcription cis-regulatory region binding"/>
    <property type="evidence" value="ECO:0007669"/>
    <property type="project" value="TreeGrafter"/>
</dbReference>
<dbReference type="PROSITE" id="PS00463">
    <property type="entry name" value="ZN2_CY6_FUNGAL_1"/>
    <property type="match status" value="1"/>
</dbReference>
<reference evidence="5 6" key="1">
    <citation type="journal article" date="2018" name="Mol. Ecol.">
        <title>The obligate alkalophilic soda-lake fungus Sodiomyces alkalinus has shifted to a protein diet.</title>
        <authorList>
            <person name="Grum-Grzhimaylo A.A."/>
            <person name="Falkoski D.L."/>
            <person name="van den Heuvel J."/>
            <person name="Valero-Jimenez C.A."/>
            <person name="Min B."/>
            <person name="Choi I.G."/>
            <person name="Lipzen A."/>
            <person name="Daum C.G."/>
            <person name="Aanen D.K."/>
            <person name="Tsang A."/>
            <person name="Henrissat B."/>
            <person name="Bilanenko E.N."/>
            <person name="de Vries R.P."/>
            <person name="van Kan J.A.L."/>
            <person name="Grigoriev I.V."/>
            <person name="Debets A.J.M."/>
        </authorList>
    </citation>
    <scope>NUCLEOTIDE SEQUENCE [LARGE SCALE GENOMIC DNA]</scope>
    <source>
        <strain evidence="5 6">F11</strain>
    </source>
</reference>
<dbReference type="SMART" id="SM00066">
    <property type="entry name" value="GAL4"/>
    <property type="match status" value="1"/>
</dbReference>
<protein>
    <recommendedName>
        <fullName evidence="4">Zn(2)-C6 fungal-type domain-containing protein</fullName>
    </recommendedName>
</protein>
<evidence type="ECO:0000256" key="1">
    <source>
        <dbReference type="ARBA" id="ARBA00004123"/>
    </source>
</evidence>
<accession>A0A3N2Q541</accession>
<dbReference type="Pfam" id="PF00172">
    <property type="entry name" value="Zn_clus"/>
    <property type="match status" value="1"/>
</dbReference>
<organism evidence="5 6">
    <name type="scientific">Sodiomyces alkalinus (strain CBS 110278 / VKM F-3762 / F11)</name>
    <name type="common">Alkaliphilic filamentous fungus</name>
    <dbReference type="NCBI Taxonomy" id="1314773"/>
    <lineage>
        <taxon>Eukaryota</taxon>
        <taxon>Fungi</taxon>
        <taxon>Dikarya</taxon>
        <taxon>Ascomycota</taxon>
        <taxon>Pezizomycotina</taxon>
        <taxon>Sordariomycetes</taxon>
        <taxon>Hypocreomycetidae</taxon>
        <taxon>Glomerellales</taxon>
        <taxon>Plectosphaerellaceae</taxon>
        <taxon>Sodiomyces</taxon>
    </lineage>
</organism>
<dbReference type="InterPro" id="IPR021858">
    <property type="entry name" value="Fun_TF"/>
</dbReference>
<dbReference type="CDD" id="cd12148">
    <property type="entry name" value="fungal_TF_MHR"/>
    <property type="match status" value="1"/>
</dbReference>
<name>A0A3N2Q541_SODAK</name>
<dbReference type="SUPFAM" id="SSF57701">
    <property type="entry name" value="Zn2/Cys6 DNA-binding domain"/>
    <property type="match status" value="1"/>
</dbReference>
<feature type="compositionally biased region" description="Pro residues" evidence="3">
    <location>
        <begin position="229"/>
        <end position="243"/>
    </location>
</feature>
<evidence type="ECO:0000313" key="5">
    <source>
        <dbReference type="EMBL" id="ROT41890.1"/>
    </source>
</evidence>
<evidence type="ECO:0000256" key="2">
    <source>
        <dbReference type="ARBA" id="ARBA00023242"/>
    </source>
</evidence>
<feature type="region of interest" description="Disordered" evidence="3">
    <location>
        <begin position="754"/>
        <end position="786"/>
    </location>
</feature>
<dbReference type="AlphaFoldDB" id="A0A3N2Q541"/>
<feature type="compositionally biased region" description="Polar residues" evidence="3">
    <location>
        <begin position="268"/>
        <end position="288"/>
    </location>
</feature>
<dbReference type="GeneID" id="39581025"/>
<feature type="domain" description="Zn(2)-C6 fungal-type" evidence="4">
    <location>
        <begin position="64"/>
        <end position="94"/>
    </location>
</feature>
<dbReference type="OrthoDB" id="4078573at2759"/>
<proteinExistence type="predicted"/>
<dbReference type="PANTHER" id="PTHR37534">
    <property type="entry name" value="TRANSCRIPTIONAL ACTIVATOR PROTEIN UGA3"/>
    <property type="match status" value="1"/>
</dbReference>
<dbReference type="PANTHER" id="PTHR37534:SF40">
    <property type="entry name" value="ZN(2)-C6 FUNGAL-TYPE DOMAIN-CONTAINING PROTEIN"/>
    <property type="match status" value="1"/>
</dbReference>
<dbReference type="PROSITE" id="PS50048">
    <property type="entry name" value="ZN2_CY6_FUNGAL_2"/>
    <property type="match status" value="1"/>
</dbReference>
<dbReference type="InterPro" id="IPR001138">
    <property type="entry name" value="Zn2Cys6_DnaBD"/>
</dbReference>
<dbReference type="Proteomes" id="UP000272025">
    <property type="component" value="Unassembled WGS sequence"/>
</dbReference>
<dbReference type="Pfam" id="PF11951">
    <property type="entry name" value="Fungal_trans_2"/>
    <property type="match status" value="1"/>
</dbReference>
<evidence type="ECO:0000256" key="3">
    <source>
        <dbReference type="SAM" id="MobiDB-lite"/>
    </source>
</evidence>
<sequence length="786" mass="86630">MNLPSSHIPNRQGSRRGSGSGVMSLIPTRDLRCTSPSQKAAAAAATVTTTPSTTPSKSKRVRTGCLTCRKRHLKCDEAFPDCLHCLKSNRQCKRGLRVNFIDLQVGQPPPSLPRSADWSVRFRDESRHIASGYVGGLRRYAHLPPDPDASTSRGRQVNASPGQQQQQQQQQHQHHPSSYLNTQYNHQPADSNPSPDSTANNFPLMPSLPLPAITPMHGYSSQMFTSEPRCPPPQNEPSFPTPQPSSHTGPYGYPLQDHQFTAFPQEAASISQQPQQHAHRSSGPSNPASIAPPLSTGQPPTFRGRGVVQRHGHVAGDGMMTPPASEKAVAGERDHLNSADEMLYMQIFVQEVAVWMDALDKGKHFSRLIPYLSLKSPMLLNALLACGVKHLALTHPDVQHDKVLHYYYDTATTQLLRSLQNPDRNTAECATTAVVLNAYEIMSEKPGQAVCMNHITGARALIRECGWDARSTGMGAACFWLDVGMEVLSCLAFDWQTSWDPDHWGLDVDVGVDFSAFPDTQRELNGAVAATAETGASGQEEEWAQRIFYIVAKVANFRAATPKFPEGNPHDEQVRVTNRLRQWHELKRLCDRWNTSCPRTMRPFGYLYPSQSEPRSSFPHIWLINPVAVIGRLVYHTAQCLLARTNPVEPARASEEMRVLQLHHAQQVCGLAAHCQDRGVASVATRCMAVAGPVLTNPREQEEVIDILERIHKASGWDPGTVTAELERVWGWTATATTTTAAAATRARTTAADPIIDRGLGGPNQPCQNWYGPPNRPNPFSSQDIL</sequence>
<dbReference type="Gene3D" id="4.10.240.10">
    <property type="entry name" value="Zn(2)-C6 fungal-type DNA-binding domain"/>
    <property type="match status" value="1"/>
</dbReference>
<comment type="subcellular location">
    <subcellularLocation>
        <location evidence="1">Nucleus</location>
    </subcellularLocation>
</comment>
<dbReference type="EMBL" id="ML119051">
    <property type="protein sequence ID" value="ROT41890.1"/>
    <property type="molecule type" value="Genomic_DNA"/>
</dbReference>
<keyword evidence="6" id="KW-1185">Reference proteome</keyword>
<feature type="compositionally biased region" description="Polar residues" evidence="3">
    <location>
        <begin position="149"/>
        <end position="162"/>
    </location>
</feature>
<feature type="region of interest" description="Disordered" evidence="3">
    <location>
        <begin position="1"/>
        <end position="23"/>
    </location>
</feature>
<dbReference type="CDD" id="cd00067">
    <property type="entry name" value="GAL4"/>
    <property type="match status" value="1"/>
</dbReference>